<dbReference type="EMBL" id="SJPZ01000001">
    <property type="protein sequence ID" value="TWU66042.1"/>
    <property type="molecule type" value="Genomic_DNA"/>
</dbReference>
<keyword evidence="1" id="KW-0175">Coiled coil</keyword>
<dbReference type="Gene3D" id="1.20.5.2950">
    <property type="match status" value="1"/>
</dbReference>
<dbReference type="Proteomes" id="UP000316476">
    <property type="component" value="Unassembled WGS sequence"/>
</dbReference>
<protein>
    <submittedName>
        <fullName evidence="2">V-type ATP synthase subunit E</fullName>
    </submittedName>
</protein>
<feature type="coiled-coil region" evidence="1">
    <location>
        <begin position="23"/>
        <end position="69"/>
    </location>
</feature>
<organism evidence="2 3">
    <name type="scientific">Crateriforma conspicua</name>
    <dbReference type="NCBI Taxonomy" id="2527996"/>
    <lineage>
        <taxon>Bacteria</taxon>
        <taxon>Pseudomonadati</taxon>
        <taxon>Planctomycetota</taxon>
        <taxon>Planctomycetia</taxon>
        <taxon>Planctomycetales</taxon>
        <taxon>Planctomycetaceae</taxon>
        <taxon>Crateriforma</taxon>
    </lineage>
</organism>
<comment type="caution">
    <text evidence="2">The sequence shown here is derived from an EMBL/GenBank/DDBJ whole genome shotgun (WGS) entry which is preliminary data.</text>
</comment>
<proteinExistence type="predicted"/>
<gene>
    <name evidence="2" type="ORF">V7x_15990</name>
</gene>
<evidence type="ECO:0000256" key="1">
    <source>
        <dbReference type="SAM" id="Coils"/>
    </source>
</evidence>
<dbReference type="RefSeq" id="WP_146412563.1">
    <property type="nucleotide sequence ID" value="NZ_SJPZ01000001.1"/>
</dbReference>
<reference evidence="2 3" key="1">
    <citation type="submission" date="2019-02" db="EMBL/GenBank/DDBJ databases">
        <title>Deep-cultivation of Planctomycetes and their phenomic and genomic characterization uncovers novel biology.</title>
        <authorList>
            <person name="Wiegand S."/>
            <person name="Jogler M."/>
            <person name="Boedeker C."/>
            <person name="Pinto D."/>
            <person name="Vollmers J."/>
            <person name="Rivas-Marin E."/>
            <person name="Kohn T."/>
            <person name="Peeters S.H."/>
            <person name="Heuer A."/>
            <person name="Rast P."/>
            <person name="Oberbeckmann S."/>
            <person name="Bunk B."/>
            <person name="Jeske O."/>
            <person name="Meyerdierks A."/>
            <person name="Storesund J.E."/>
            <person name="Kallscheuer N."/>
            <person name="Luecker S."/>
            <person name="Lage O.M."/>
            <person name="Pohl T."/>
            <person name="Merkel B.J."/>
            <person name="Hornburger P."/>
            <person name="Mueller R.-W."/>
            <person name="Bruemmer F."/>
            <person name="Labrenz M."/>
            <person name="Spormann A.M."/>
            <person name="Op Den Camp H."/>
            <person name="Overmann J."/>
            <person name="Amann R."/>
            <person name="Jetten M.S.M."/>
            <person name="Mascher T."/>
            <person name="Medema M.H."/>
            <person name="Devos D.P."/>
            <person name="Kaster A.-K."/>
            <person name="Ovreas L."/>
            <person name="Rohde M."/>
            <person name="Galperin M.Y."/>
            <person name="Jogler C."/>
        </authorList>
    </citation>
    <scope>NUCLEOTIDE SEQUENCE [LARGE SCALE GENOMIC DNA]</scope>
    <source>
        <strain evidence="2 3">V7</strain>
    </source>
</reference>
<sequence length="218" mass="23928">METNHPTSDGVQQLIDKIRDQGVQAAQAEADRLLNDARAQAAAIIANAKAEAEQEKDKAKAEIDAHRSASLDALDLAARDAVLVLKSRVTKRFEEFLSRMVVTATCDHELVRNLVLVLAGHAAEELIEDKEVHIRVSQALLGETTLEDDAREAILALSSDMLREGIELMSTHEIKGGARVRLVQDQLEIDLSDRAVARLIAQRIVPRFRAILEGTESA</sequence>
<accession>A0A5C6FS98</accession>
<name>A0A5C6FS98_9PLAN</name>
<dbReference type="OrthoDB" id="275663at2"/>
<evidence type="ECO:0000313" key="2">
    <source>
        <dbReference type="EMBL" id="TWU66042.1"/>
    </source>
</evidence>
<dbReference type="AlphaFoldDB" id="A0A5C6FS98"/>
<evidence type="ECO:0000313" key="3">
    <source>
        <dbReference type="Proteomes" id="UP000316476"/>
    </source>
</evidence>